<dbReference type="InterPro" id="IPR002934">
    <property type="entry name" value="Polymerase_NTP_transf_dom"/>
</dbReference>
<reference evidence="3 4" key="1">
    <citation type="submission" date="2015-11" db="EMBL/GenBank/DDBJ databases">
        <title>Genome sequences of Lysobacter enzymogenes strain C3 and Lysobacter antibioticus ATCC 29479.</title>
        <authorList>
            <person name="Kobayashi D.Y."/>
        </authorList>
    </citation>
    <scope>NUCLEOTIDE SEQUENCE [LARGE SCALE GENOMIC DNA]</scope>
    <source>
        <strain evidence="3 4">C3</strain>
    </source>
</reference>
<name>A0A0S2DHI3_LYSEN</name>
<evidence type="ECO:0000313" key="3">
    <source>
        <dbReference type="EMBL" id="ALN57886.1"/>
    </source>
</evidence>
<organism evidence="3 4">
    <name type="scientific">Lysobacter enzymogenes</name>
    <dbReference type="NCBI Taxonomy" id="69"/>
    <lineage>
        <taxon>Bacteria</taxon>
        <taxon>Pseudomonadati</taxon>
        <taxon>Pseudomonadota</taxon>
        <taxon>Gammaproteobacteria</taxon>
        <taxon>Lysobacterales</taxon>
        <taxon>Lysobacteraceae</taxon>
        <taxon>Lysobacter</taxon>
    </lineage>
</organism>
<protein>
    <submittedName>
        <fullName evidence="3">Aminoglycoside 4'-O-nucleotidyltransferase</fullName>
    </submittedName>
</protein>
<dbReference type="GO" id="GO:0016779">
    <property type="term" value="F:nucleotidyltransferase activity"/>
    <property type="evidence" value="ECO:0007669"/>
    <property type="project" value="InterPro"/>
</dbReference>
<dbReference type="SUPFAM" id="SSF81593">
    <property type="entry name" value="Nucleotidyltransferase substrate binding subunit/domain"/>
    <property type="match status" value="1"/>
</dbReference>
<dbReference type="EMBL" id="CP013140">
    <property type="protein sequence ID" value="ALN57886.1"/>
    <property type="molecule type" value="Genomic_DNA"/>
</dbReference>
<dbReference type="PATRIC" id="fig|69.6.peg.2499"/>
<evidence type="ECO:0000259" key="2">
    <source>
        <dbReference type="Pfam" id="PF07827"/>
    </source>
</evidence>
<dbReference type="InterPro" id="IPR012481">
    <property type="entry name" value="KNTase_C"/>
</dbReference>
<keyword evidence="3" id="KW-0808">Transferase</keyword>
<gene>
    <name evidence="3" type="ORF">GLE_2537</name>
</gene>
<dbReference type="Pfam" id="PF07827">
    <property type="entry name" value="KNTase_C"/>
    <property type="match status" value="1"/>
</dbReference>
<evidence type="ECO:0000313" key="4">
    <source>
        <dbReference type="Proteomes" id="UP000061569"/>
    </source>
</evidence>
<dbReference type="CDD" id="cd05403">
    <property type="entry name" value="NT_KNTase_like"/>
    <property type="match status" value="1"/>
</dbReference>
<dbReference type="Pfam" id="PF01909">
    <property type="entry name" value="NTP_transf_2"/>
    <property type="match status" value="1"/>
</dbReference>
<proteinExistence type="predicted"/>
<dbReference type="SUPFAM" id="SSF81301">
    <property type="entry name" value="Nucleotidyltransferase"/>
    <property type="match status" value="1"/>
</dbReference>
<dbReference type="Proteomes" id="UP000061569">
    <property type="component" value="Chromosome"/>
</dbReference>
<dbReference type="Gene3D" id="1.20.120.330">
    <property type="entry name" value="Nucleotidyltransferases domain 2"/>
    <property type="match status" value="1"/>
</dbReference>
<dbReference type="KEGG" id="lez:GLE_2537"/>
<evidence type="ECO:0000259" key="1">
    <source>
        <dbReference type="Pfam" id="PF01909"/>
    </source>
</evidence>
<feature type="domain" description="Polymerase nucleotidyl transferase" evidence="1">
    <location>
        <begin position="48"/>
        <end position="90"/>
    </location>
</feature>
<dbReference type="GO" id="GO:0046677">
    <property type="term" value="P:response to antibiotic"/>
    <property type="evidence" value="ECO:0007669"/>
    <property type="project" value="InterPro"/>
</dbReference>
<dbReference type="AlphaFoldDB" id="A0A0S2DHI3"/>
<dbReference type="Gene3D" id="3.30.460.10">
    <property type="entry name" value="Beta Polymerase, domain 2"/>
    <property type="match status" value="1"/>
</dbReference>
<feature type="domain" description="Kanamycin nucleotidyltransferase C-terminal" evidence="2">
    <location>
        <begin position="153"/>
        <end position="270"/>
    </location>
</feature>
<sequence length="293" mass="31945">MMENQMMENRTMEHALPNGSELPNGRLDDIFSGPQAVAADERSALSARVVESVRERFGEHLQHLVLYGSTGRGEDRPHSDIDLWGIVSDELYGAQFQKAIEWVYGPGKILVMLFSRTMAEAVAREVDESWPITRAKFLHSRLVWASPGNENLLAELRAIAANPDPERAGRAMAGIISGTLYELMGKLRNRSAPHAMIAGTFAMHLALVTGLGARYAYTTFGAVLREALNLPGPDGAQELYAMVLSGELSDIARVEAVVERAWAGLSSWQAGPAFTAALQRRVSHTFGSLEAVA</sequence>
<accession>A0A0S2DHI3</accession>
<dbReference type="InterPro" id="IPR043519">
    <property type="entry name" value="NT_sf"/>
</dbReference>